<reference evidence="17 18" key="1">
    <citation type="submission" date="2016-04" db="EMBL/GenBank/DDBJ databases">
        <title>Draft genome sequence of Aeribacillus pallidus 8m3 from petroleum reservoir.</title>
        <authorList>
            <person name="Poltaraus A.B."/>
            <person name="Nazina T.N."/>
            <person name="Tourova T.P."/>
            <person name="Malakho S.M."/>
            <person name="Korshunova A.V."/>
            <person name="Sokolova D.S."/>
        </authorList>
    </citation>
    <scope>NUCLEOTIDE SEQUENCE [LARGE SCALE GENOMIC DNA]</scope>
    <source>
        <strain evidence="17 18">8m3</strain>
    </source>
</reference>
<evidence type="ECO:0000256" key="1">
    <source>
        <dbReference type="ARBA" id="ARBA00005121"/>
    </source>
</evidence>
<dbReference type="FunFam" id="1.20.1200.10:FF:000001">
    <property type="entry name" value="Cob(I)yrinic acid a,c-diamide adenosyltransferase"/>
    <property type="match status" value="1"/>
</dbReference>
<dbReference type="EMBL" id="LWBR01000035">
    <property type="protein sequence ID" value="KZN95889.1"/>
    <property type="molecule type" value="Genomic_DNA"/>
</dbReference>
<comment type="subunit">
    <text evidence="3">Homotrimer.</text>
</comment>
<evidence type="ECO:0000259" key="16">
    <source>
        <dbReference type="Pfam" id="PF01923"/>
    </source>
</evidence>
<evidence type="ECO:0000256" key="9">
    <source>
        <dbReference type="ARBA" id="ARBA00022840"/>
    </source>
</evidence>
<organism evidence="17 18">
    <name type="scientific">Aeribacillus pallidus</name>
    <dbReference type="NCBI Taxonomy" id="33936"/>
    <lineage>
        <taxon>Bacteria</taxon>
        <taxon>Bacillati</taxon>
        <taxon>Bacillota</taxon>
        <taxon>Bacilli</taxon>
        <taxon>Bacillales</taxon>
        <taxon>Bacillaceae</taxon>
        <taxon>Aeribacillus</taxon>
    </lineage>
</organism>
<accession>A0A161XN69</accession>
<comment type="catalytic activity">
    <reaction evidence="14 15">
        <text>2 cob(II)alamin + reduced [electron-transfer flavoprotein] + 2 ATP = 2 adenosylcob(III)alamin + 2 triphosphate + oxidized [electron-transfer flavoprotein] + 3 H(+)</text>
        <dbReference type="Rhea" id="RHEA:28671"/>
        <dbReference type="Rhea" id="RHEA-COMP:10685"/>
        <dbReference type="Rhea" id="RHEA-COMP:10686"/>
        <dbReference type="ChEBI" id="CHEBI:15378"/>
        <dbReference type="ChEBI" id="CHEBI:16304"/>
        <dbReference type="ChEBI" id="CHEBI:18036"/>
        <dbReference type="ChEBI" id="CHEBI:18408"/>
        <dbReference type="ChEBI" id="CHEBI:30616"/>
        <dbReference type="ChEBI" id="CHEBI:57692"/>
        <dbReference type="ChEBI" id="CHEBI:58307"/>
        <dbReference type="EC" id="2.5.1.17"/>
    </reaction>
</comment>
<dbReference type="InterPro" id="IPR016030">
    <property type="entry name" value="CblAdoTrfase-like"/>
</dbReference>
<dbReference type="UniPathway" id="UPA00148">
    <property type="reaction ID" value="UER00233"/>
</dbReference>
<comment type="caution">
    <text evidence="17">The sequence shown here is derived from an EMBL/GenBank/DDBJ whole genome shotgun (WGS) entry which is preliminary data.</text>
</comment>
<evidence type="ECO:0000256" key="14">
    <source>
        <dbReference type="ARBA" id="ARBA00048692"/>
    </source>
</evidence>
<dbReference type="Gene3D" id="1.20.1200.10">
    <property type="entry name" value="Cobalamin adenosyltransferase-like"/>
    <property type="match status" value="1"/>
</dbReference>
<gene>
    <name evidence="17" type="ORF">AZI98_12535</name>
</gene>
<evidence type="ECO:0000256" key="15">
    <source>
        <dbReference type="RuleBase" id="RU366026"/>
    </source>
</evidence>
<dbReference type="EC" id="2.5.1.17" evidence="4 15"/>
<keyword evidence="8 15" id="KW-0547">Nucleotide-binding</keyword>
<dbReference type="GO" id="GO:0008817">
    <property type="term" value="F:corrinoid adenosyltransferase activity"/>
    <property type="evidence" value="ECO:0007669"/>
    <property type="project" value="UniProtKB-UniRule"/>
</dbReference>
<dbReference type="PANTHER" id="PTHR12213">
    <property type="entry name" value="CORRINOID ADENOSYLTRANSFERASE"/>
    <property type="match status" value="1"/>
</dbReference>
<keyword evidence="7 15" id="KW-0808">Transferase</keyword>
<dbReference type="InterPro" id="IPR036451">
    <property type="entry name" value="CblAdoTrfase-like_sf"/>
</dbReference>
<evidence type="ECO:0000256" key="10">
    <source>
        <dbReference type="ARBA" id="ARBA00031529"/>
    </source>
</evidence>
<dbReference type="OrthoDB" id="9778896at2"/>
<evidence type="ECO:0000313" key="18">
    <source>
        <dbReference type="Proteomes" id="UP000076476"/>
    </source>
</evidence>
<keyword evidence="6 15" id="KW-0169">Cobalamin biosynthesis</keyword>
<feature type="domain" description="Cobalamin adenosyltransferase-like" evidence="16">
    <location>
        <begin position="3"/>
        <end position="168"/>
    </location>
</feature>
<dbReference type="GO" id="GO:0005524">
    <property type="term" value="F:ATP binding"/>
    <property type="evidence" value="ECO:0007669"/>
    <property type="project" value="UniProtKB-UniRule"/>
</dbReference>
<accession>A0A165XD19</accession>
<dbReference type="NCBIfam" id="TIGR00636">
    <property type="entry name" value="PduO_Nterm"/>
    <property type="match status" value="1"/>
</dbReference>
<comment type="similarity">
    <text evidence="2 15">Belongs to the Cob(I)alamin adenosyltransferase family.</text>
</comment>
<evidence type="ECO:0000313" key="17">
    <source>
        <dbReference type="EMBL" id="KZN95889.1"/>
    </source>
</evidence>
<dbReference type="RefSeq" id="WP_063388623.1">
    <property type="nucleotide sequence ID" value="NZ_LVHY01000047.1"/>
</dbReference>
<dbReference type="PANTHER" id="PTHR12213:SF0">
    <property type="entry name" value="CORRINOID ADENOSYLTRANSFERASE MMAB"/>
    <property type="match status" value="1"/>
</dbReference>
<comment type="pathway">
    <text evidence="1 15">Cofactor biosynthesis; adenosylcobalamin biosynthesis; adenosylcobalamin from cob(II)yrinate a,c-diamide: step 2/7.</text>
</comment>
<keyword evidence="18" id="KW-1185">Reference proteome</keyword>
<protein>
    <recommendedName>
        <fullName evidence="5 15">Corrinoid adenosyltransferase</fullName>
        <ecNumber evidence="4 15">2.5.1.17</ecNumber>
    </recommendedName>
    <alternativeName>
        <fullName evidence="10 15">Cob(II)alamin adenosyltransferase</fullName>
    </alternativeName>
    <alternativeName>
        <fullName evidence="12 15">Cob(II)yrinic acid a,c-diamide adenosyltransferase</fullName>
    </alternativeName>
    <alternativeName>
        <fullName evidence="11 15">Cobinamide/cobalamin adenosyltransferase</fullName>
    </alternativeName>
</protein>
<evidence type="ECO:0000256" key="5">
    <source>
        <dbReference type="ARBA" id="ARBA00020963"/>
    </source>
</evidence>
<dbReference type="Pfam" id="PF01923">
    <property type="entry name" value="Cob_adeno_trans"/>
    <property type="match status" value="1"/>
</dbReference>
<keyword evidence="9 15" id="KW-0067">ATP-binding</keyword>
<dbReference type="Proteomes" id="UP000076476">
    <property type="component" value="Unassembled WGS sequence"/>
</dbReference>
<name>A0A161XN69_9BACI</name>
<sequence>MNLYTRTGDQGQTNVIGARVDKDDPRVEAYGTIDELNAYIGYARTFLTDKAFQDIYEELEKIQHHLFDCGSDIAVVYEKQKHPFKTTEDMIRFLEERIDHYVEEAPALEKFILPGGTEAASVLHIARTAARRAERLIVSLMKEVKIHHPVLIYVNRLSDYLFAAARVVNYRLNVKDVEYERSGKVFRTHNSKKN</sequence>
<evidence type="ECO:0000256" key="3">
    <source>
        <dbReference type="ARBA" id="ARBA00011233"/>
    </source>
</evidence>
<dbReference type="SUPFAM" id="SSF89028">
    <property type="entry name" value="Cobalamin adenosyltransferase-like"/>
    <property type="match status" value="1"/>
</dbReference>
<dbReference type="AlphaFoldDB" id="A0A161XN69"/>
<evidence type="ECO:0000256" key="13">
    <source>
        <dbReference type="ARBA" id="ARBA00048555"/>
    </source>
</evidence>
<comment type="catalytic activity">
    <reaction evidence="13 15">
        <text>2 cob(II)yrinate a,c diamide + reduced [electron-transfer flavoprotein] + 2 ATP = 2 adenosylcob(III)yrinate a,c-diamide + 2 triphosphate + oxidized [electron-transfer flavoprotein] + 3 H(+)</text>
        <dbReference type="Rhea" id="RHEA:11528"/>
        <dbReference type="Rhea" id="RHEA-COMP:10685"/>
        <dbReference type="Rhea" id="RHEA-COMP:10686"/>
        <dbReference type="ChEBI" id="CHEBI:15378"/>
        <dbReference type="ChEBI" id="CHEBI:18036"/>
        <dbReference type="ChEBI" id="CHEBI:30616"/>
        <dbReference type="ChEBI" id="CHEBI:57692"/>
        <dbReference type="ChEBI" id="CHEBI:58307"/>
        <dbReference type="ChEBI" id="CHEBI:58503"/>
        <dbReference type="ChEBI" id="CHEBI:58537"/>
        <dbReference type="EC" id="2.5.1.17"/>
    </reaction>
</comment>
<evidence type="ECO:0000256" key="2">
    <source>
        <dbReference type="ARBA" id="ARBA00007487"/>
    </source>
</evidence>
<dbReference type="GO" id="GO:0009236">
    <property type="term" value="P:cobalamin biosynthetic process"/>
    <property type="evidence" value="ECO:0007669"/>
    <property type="project" value="UniProtKB-UniRule"/>
</dbReference>
<dbReference type="InterPro" id="IPR029499">
    <property type="entry name" value="PduO-typ"/>
</dbReference>
<dbReference type="STRING" id="33936.AZI98_12535"/>
<evidence type="ECO:0000256" key="11">
    <source>
        <dbReference type="ARBA" id="ARBA00033334"/>
    </source>
</evidence>
<evidence type="ECO:0000256" key="7">
    <source>
        <dbReference type="ARBA" id="ARBA00022679"/>
    </source>
</evidence>
<evidence type="ECO:0000256" key="6">
    <source>
        <dbReference type="ARBA" id="ARBA00022573"/>
    </source>
</evidence>
<evidence type="ECO:0000256" key="4">
    <source>
        <dbReference type="ARBA" id="ARBA00012454"/>
    </source>
</evidence>
<evidence type="ECO:0000256" key="12">
    <source>
        <dbReference type="ARBA" id="ARBA00033354"/>
    </source>
</evidence>
<proteinExistence type="inferred from homology"/>
<evidence type="ECO:0000256" key="8">
    <source>
        <dbReference type="ARBA" id="ARBA00022741"/>
    </source>
</evidence>